<accession>I0IAD4</accession>
<dbReference type="KEGG" id="phm:PSMK_00630"/>
<evidence type="ECO:0000313" key="1">
    <source>
        <dbReference type="EMBL" id="BAM02222.1"/>
    </source>
</evidence>
<dbReference type="HOGENOM" id="CLU_3010334_0_0_0"/>
<reference evidence="1 2" key="1">
    <citation type="submission" date="2012-02" db="EMBL/GenBank/DDBJ databases">
        <title>Complete genome sequence of Phycisphaera mikurensis NBRC 102666.</title>
        <authorList>
            <person name="Ankai A."/>
            <person name="Hosoyama A."/>
            <person name="Terui Y."/>
            <person name="Sekine M."/>
            <person name="Fukai R."/>
            <person name="Kato Y."/>
            <person name="Nakamura S."/>
            <person name="Yamada-Narita S."/>
            <person name="Kawakoshi A."/>
            <person name="Fukunaga Y."/>
            <person name="Yamazaki S."/>
            <person name="Fujita N."/>
        </authorList>
    </citation>
    <scope>NUCLEOTIDE SEQUENCE [LARGE SCALE GENOMIC DNA]</scope>
    <source>
        <strain evidence="2">NBRC 102666 / KCTC 22515 / FYK2301M01</strain>
    </source>
</reference>
<gene>
    <name evidence="1" type="ordered locus">PSMK_00630</name>
</gene>
<keyword evidence="2" id="KW-1185">Reference proteome</keyword>
<evidence type="ECO:0000313" key="2">
    <source>
        <dbReference type="Proteomes" id="UP000007881"/>
    </source>
</evidence>
<sequence length="56" mass="6193">MQGAWVLAAELRPGEPRRMTDSVEATKERIVCDTELESPRTAAGALVCTWTDTSWV</sequence>
<dbReference type="Proteomes" id="UP000007881">
    <property type="component" value="Chromosome"/>
</dbReference>
<proteinExistence type="predicted"/>
<protein>
    <submittedName>
        <fullName evidence="1">Uncharacterized protein</fullName>
    </submittedName>
</protein>
<dbReference type="EMBL" id="AP012338">
    <property type="protein sequence ID" value="BAM02222.1"/>
    <property type="molecule type" value="Genomic_DNA"/>
</dbReference>
<name>I0IAD4_PHYMF</name>
<organism evidence="1 2">
    <name type="scientific">Phycisphaera mikurensis (strain NBRC 102666 / KCTC 22515 / FYK2301M01)</name>
    <dbReference type="NCBI Taxonomy" id="1142394"/>
    <lineage>
        <taxon>Bacteria</taxon>
        <taxon>Pseudomonadati</taxon>
        <taxon>Planctomycetota</taxon>
        <taxon>Phycisphaerae</taxon>
        <taxon>Phycisphaerales</taxon>
        <taxon>Phycisphaeraceae</taxon>
        <taxon>Phycisphaera</taxon>
    </lineage>
</organism>
<dbReference type="STRING" id="1142394.PSMK_00630"/>
<dbReference type="AlphaFoldDB" id="I0IAD4"/>